<evidence type="ECO:0000256" key="1">
    <source>
        <dbReference type="ARBA" id="ARBA00022679"/>
    </source>
</evidence>
<dbReference type="GO" id="GO:0003964">
    <property type="term" value="F:RNA-directed DNA polymerase activity"/>
    <property type="evidence" value="ECO:0007669"/>
    <property type="project" value="UniProtKB-KW"/>
</dbReference>
<reference evidence="8 9" key="1">
    <citation type="journal article" date="2024" name="BMC Genomics">
        <title>De novo assembly and annotation of Popillia japonica's genome with initial clues to its potential as an invasive pest.</title>
        <authorList>
            <person name="Cucini C."/>
            <person name="Boschi S."/>
            <person name="Funari R."/>
            <person name="Cardaioli E."/>
            <person name="Iannotti N."/>
            <person name="Marturano G."/>
            <person name="Paoli F."/>
            <person name="Bruttini M."/>
            <person name="Carapelli A."/>
            <person name="Frati F."/>
            <person name="Nardi F."/>
        </authorList>
    </citation>
    <scope>NUCLEOTIDE SEQUENCE [LARGE SCALE GENOMIC DNA]</scope>
    <source>
        <strain evidence="8">DMR45628</strain>
    </source>
</reference>
<evidence type="ECO:0000256" key="3">
    <source>
        <dbReference type="ARBA" id="ARBA00022722"/>
    </source>
</evidence>
<evidence type="ECO:0000256" key="6">
    <source>
        <dbReference type="ARBA" id="ARBA00022918"/>
    </source>
</evidence>
<keyword evidence="1" id="KW-0808">Transferase</keyword>
<dbReference type="Proteomes" id="UP001458880">
    <property type="component" value="Unassembled WGS sequence"/>
</dbReference>
<gene>
    <name evidence="8" type="ORF">QE152_g31872</name>
</gene>
<evidence type="ECO:0000256" key="2">
    <source>
        <dbReference type="ARBA" id="ARBA00022695"/>
    </source>
</evidence>
<proteinExistence type="predicted"/>
<sequence>MYVATRRNNIFRQQYLHGKPFTLLTDHKPLERIFSEKRETPKVASNRLLRWAMILNMYNYTIRYHPGKENGPADVLSRLPVEDQTKSKREEQGFPERGHLLTLRLKHLPITKKALVEATKADKILKAIGVYINNHWPEKAHLEKYMLTFY</sequence>
<dbReference type="InterPro" id="IPR050951">
    <property type="entry name" value="Retrovirus_Pol_polyprotein"/>
</dbReference>
<evidence type="ECO:0000313" key="9">
    <source>
        <dbReference type="Proteomes" id="UP001458880"/>
    </source>
</evidence>
<dbReference type="GO" id="GO:0016787">
    <property type="term" value="F:hydrolase activity"/>
    <property type="evidence" value="ECO:0007669"/>
    <property type="project" value="UniProtKB-KW"/>
</dbReference>
<dbReference type="AlphaFoldDB" id="A0AAW1J126"/>
<dbReference type="SUPFAM" id="SSF56672">
    <property type="entry name" value="DNA/RNA polymerases"/>
    <property type="match status" value="1"/>
</dbReference>
<keyword evidence="2" id="KW-0548">Nucleotidyltransferase</keyword>
<keyword evidence="3" id="KW-0540">Nuclease</keyword>
<dbReference type="PANTHER" id="PTHR37984:SF5">
    <property type="entry name" value="PROTEIN NYNRIN-LIKE"/>
    <property type="match status" value="1"/>
</dbReference>
<name>A0AAW1J126_POPJA</name>
<evidence type="ECO:0000256" key="5">
    <source>
        <dbReference type="ARBA" id="ARBA00022801"/>
    </source>
</evidence>
<keyword evidence="5" id="KW-0378">Hydrolase</keyword>
<keyword evidence="4" id="KW-0255">Endonuclease</keyword>
<protein>
    <submittedName>
        <fullName evidence="8">RNase H-like domain found in reverse transcriptase</fullName>
    </submittedName>
</protein>
<dbReference type="InterPro" id="IPR041373">
    <property type="entry name" value="RT_RNaseH"/>
</dbReference>
<keyword evidence="9" id="KW-1185">Reference proteome</keyword>
<dbReference type="GO" id="GO:0004519">
    <property type="term" value="F:endonuclease activity"/>
    <property type="evidence" value="ECO:0007669"/>
    <property type="project" value="UniProtKB-KW"/>
</dbReference>
<organism evidence="8 9">
    <name type="scientific">Popillia japonica</name>
    <name type="common">Japanese beetle</name>
    <dbReference type="NCBI Taxonomy" id="7064"/>
    <lineage>
        <taxon>Eukaryota</taxon>
        <taxon>Metazoa</taxon>
        <taxon>Ecdysozoa</taxon>
        <taxon>Arthropoda</taxon>
        <taxon>Hexapoda</taxon>
        <taxon>Insecta</taxon>
        <taxon>Pterygota</taxon>
        <taxon>Neoptera</taxon>
        <taxon>Endopterygota</taxon>
        <taxon>Coleoptera</taxon>
        <taxon>Polyphaga</taxon>
        <taxon>Scarabaeiformia</taxon>
        <taxon>Scarabaeidae</taxon>
        <taxon>Rutelinae</taxon>
        <taxon>Popillia</taxon>
    </lineage>
</organism>
<comment type="caution">
    <text evidence="8">The sequence shown here is derived from an EMBL/GenBank/DDBJ whole genome shotgun (WGS) entry which is preliminary data.</text>
</comment>
<evidence type="ECO:0000259" key="7">
    <source>
        <dbReference type="Pfam" id="PF17917"/>
    </source>
</evidence>
<evidence type="ECO:0000313" key="8">
    <source>
        <dbReference type="EMBL" id="KAK9696502.1"/>
    </source>
</evidence>
<dbReference type="InterPro" id="IPR043502">
    <property type="entry name" value="DNA/RNA_pol_sf"/>
</dbReference>
<dbReference type="PANTHER" id="PTHR37984">
    <property type="entry name" value="PROTEIN CBG26694"/>
    <property type="match status" value="1"/>
</dbReference>
<accession>A0AAW1J126</accession>
<dbReference type="Pfam" id="PF17917">
    <property type="entry name" value="RT_RNaseH"/>
    <property type="match status" value="1"/>
</dbReference>
<keyword evidence="6 8" id="KW-0695">RNA-directed DNA polymerase</keyword>
<feature type="domain" description="Reverse transcriptase RNase H-like" evidence="7">
    <location>
        <begin position="13"/>
        <end position="58"/>
    </location>
</feature>
<dbReference type="EMBL" id="JASPKY010000449">
    <property type="protein sequence ID" value="KAK9696502.1"/>
    <property type="molecule type" value="Genomic_DNA"/>
</dbReference>
<evidence type="ECO:0000256" key="4">
    <source>
        <dbReference type="ARBA" id="ARBA00022759"/>
    </source>
</evidence>